<dbReference type="AlphaFoldDB" id="A0AAV5TEY4"/>
<gene>
    <name evidence="1" type="ORF">PENTCL1PPCAC_13849</name>
</gene>
<accession>A0AAV5TEY4</accession>
<organism evidence="1 2">
    <name type="scientific">Pristionchus entomophagus</name>
    <dbReference type="NCBI Taxonomy" id="358040"/>
    <lineage>
        <taxon>Eukaryota</taxon>
        <taxon>Metazoa</taxon>
        <taxon>Ecdysozoa</taxon>
        <taxon>Nematoda</taxon>
        <taxon>Chromadorea</taxon>
        <taxon>Rhabditida</taxon>
        <taxon>Rhabditina</taxon>
        <taxon>Diplogasteromorpha</taxon>
        <taxon>Diplogasteroidea</taxon>
        <taxon>Neodiplogasteridae</taxon>
        <taxon>Pristionchus</taxon>
    </lineage>
</organism>
<evidence type="ECO:0000313" key="1">
    <source>
        <dbReference type="EMBL" id="GMS91674.1"/>
    </source>
</evidence>
<name>A0AAV5TEY4_9BILA</name>
<protein>
    <submittedName>
        <fullName evidence="1">Uncharacterized protein</fullName>
    </submittedName>
</protein>
<sequence length="86" mass="9900">MSTTPETEERFKAASEMIRAFPTHLNDSHARLNPQAQSYFNQIREIVKTEQDMGQMRAKIEAIRAPLSADIIKELDQQRKDLVEGK</sequence>
<comment type="caution">
    <text evidence="1">The sequence shown here is derived from an EMBL/GenBank/DDBJ whole genome shotgun (WGS) entry which is preliminary data.</text>
</comment>
<dbReference type="Proteomes" id="UP001432027">
    <property type="component" value="Unassembled WGS sequence"/>
</dbReference>
<proteinExistence type="predicted"/>
<dbReference type="EMBL" id="BTSX01000004">
    <property type="protein sequence ID" value="GMS91674.1"/>
    <property type="molecule type" value="Genomic_DNA"/>
</dbReference>
<keyword evidence="2" id="KW-1185">Reference proteome</keyword>
<evidence type="ECO:0000313" key="2">
    <source>
        <dbReference type="Proteomes" id="UP001432027"/>
    </source>
</evidence>
<reference evidence="1" key="1">
    <citation type="submission" date="2023-10" db="EMBL/GenBank/DDBJ databases">
        <title>Genome assembly of Pristionchus species.</title>
        <authorList>
            <person name="Yoshida K."/>
            <person name="Sommer R.J."/>
        </authorList>
    </citation>
    <scope>NUCLEOTIDE SEQUENCE</scope>
    <source>
        <strain evidence="1">RS0144</strain>
    </source>
</reference>